<name>A0A7U2MZ55_ASPFN</name>
<dbReference type="EMBL" id="CP044616">
    <property type="protein sequence ID" value="QRD92539.1"/>
    <property type="molecule type" value="Genomic_DNA"/>
</dbReference>
<dbReference type="VEuPathDB" id="FungiDB:F9C07_2110553"/>
<evidence type="ECO:0000256" key="1">
    <source>
        <dbReference type="SAM" id="MobiDB-lite"/>
    </source>
</evidence>
<dbReference type="AlphaFoldDB" id="A0A7U2MZ55"/>
<keyword evidence="3" id="KW-1185">Reference proteome</keyword>
<evidence type="ECO:0000313" key="2">
    <source>
        <dbReference type="EMBL" id="QRD92539.1"/>
    </source>
</evidence>
<evidence type="ECO:0000313" key="3">
    <source>
        <dbReference type="Proteomes" id="UP000596276"/>
    </source>
</evidence>
<gene>
    <name evidence="2" type="ORF">F9C07_2110553</name>
</gene>
<protein>
    <submittedName>
        <fullName evidence="2">Uncharacterized protein</fullName>
    </submittedName>
</protein>
<accession>A0A7U2MZ55</accession>
<dbReference type="Proteomes" id="UP000596276">
    <property type="component" value="Chromosome 8"/>
</dbReference>
<reference evidence="3" key="1">
    <citation type="journal article" date="2021" name="G3 (Bethesda)">
        <title>Chromosome assembled and annotated genome sequence of Aspergillus flavus NRRL 3357.</title>
        <authorList>
            <person name="Skerker J.M."/>
            <person name="Pianalto K.M."/>
            <person name="Mondo S.J."/>
            <person name="Yang K."/>
            <person name="Arkin A.P."/>
            <person name="Keller N.P."/>
            <person name="Grigoriev I.V."/>
            <person name="Louise Glass N.L."/>
        </authorList>
    </citation>
    <scope>NUCLEOTIDE SEQUENCE [LARGE SCALE GENOMIC DNA]</scope>
    <source>
        <strain evidence="3">ATCC 200026 / FGSC A1120 / IAM 13836 / NRRL 3357 / JCM 12722 / SRRC 167</strain>
    </source>
</reference>
<organism evidence="2 3">
    <name type="scientific">Aspergillus flavus (strain ATCC 200026 / FGSC A1120 / IAM 13836 / NRRL 3357 / JCM 12722 / SRRC 167)</name>
    <dbReference type="NCBI Taxonomy" id="332952"/>
    <lineage>
        <taxon>Eukaryota</taxon>
        <taxon>Fungi</taxon>
        <taxon>Dikarya</taxon>
        <taxon>Ascomycota</taxon>
        <taxon>Pezizomycotina</taxon>
        <taxon>Eurotiomycetes</taxon>
        <taxon>Eurotiomycetidae</taxon>
        <taxon>Eurotiales</taxon>
        <taxon>Aspergillaceae</taxon>
        <taxon>Aspergillus</taxon>
        <taxon>Aspergillus subgen. Circumdati</taxon>
    </lineage>
</organism>
<proteinExistence type="predicted"/>
<sequence length="204" mass="22194">MSHTTILQRQNKRKSRFRVAGTQATGSSSVLCPGTSAGIFDVSRYAVQPSRLRRVQDKGLEQNGRIQYQRDTLLPSHQYGFTGRASQPLSIRFSVHAASPGNHLGACDPHNGLSNQFCTALESKALTSPGQCGDKIVTYGPLFSSHPWSDLDPSSDRSGIAPRKSYSDVISTAPPGWLGYKEPGSAMYIKAYSPDLGINHLVMR</sequence>
<feature type="region of interest" description="Disordered" evidence="1">
    <location>
        <begin position="1"/>
        <end position="20"/>
    </location>
</feature>